<dbReference type="CDD" id="cd08286">
    <property type="entry name" value="FDH_like_ADH2"/>
    <property type="match status" value="1"/>
</dbReference>
<dbReference type="GO" id="GO:0016491">
    <property type="term" value="F:oxidoreductase activity"/>
    <property type="evidence" value="ECO:0007669"/>
    <property type="project" value="UniProtKB-KW"/>
</dbReference>
<evidence type="ECO:0000256" key="3">
    <source>
        <dbReference type="ARBA" id="ARBA00022723"/>
    </source>
</evidence>
<organism evidence="9 10">
    <name type="scientific">Truncatella angustata</name>
    <dbReference type="NCBI Taxonomy" id="152316"/>
    <lineage>
        <taxon>Eukaryota</taxon>
        <taxon>Fungi</taxon>
        <taxon>Dikarya</taxon>
        <taxon>Ascomycota</taxon>
        <taxon>Pezizomycotina</taxon>
        <taxon>Sordariomycetes</taxon>
        <taxon>Xylariomycetidae</taxon>
        <taxon>Amphisphaeriales</taxon>
        <taxon>Sporocadaceae</taxon>
        <taxon>Truncatella</taxon>
    </lineage>
</organism>
<evidence type="ECO:0000313" key="10">
    <source>
        <dbReference type="Proteomes" id="UP000758603"/>
    </source>
</evidence>
<gene>
    <name evidence="9" type="ORF">BKA67DRAFT_664673</name>
</gene>
<dbReference type="SUPFAM" id="SSF50129">
    <property type="entry name" value="GroES-like"/>
    <property type="match status" value="1"/>
</dbReference>
<keyword evidence="10" id="KW-1185">Reference proteome</keyword>
<dbReference type="RefSeq" id="XP_045952146.1">
    <property type="nucleotide sequence ID" value="XM_046108421.1"/>
</dbReference>
<evidence type="ECO:0000313" key="9">
    <source>
        <dbReference type="EMBL" id="KAH6645632.1"/>
    </source>
</evidence>
<comment type="cofactor">
    <cofactor evidence="1 6">
        <name>Zn(2+)</name>
        <dbReference type="ChEBI" id="CHEBI:29105"/>
    </cofactor>
</comment>
<dbReference type="PANTHER" id="PTHR42813:SF4">
    <property type="entry name" value="NADP-DEPENDENT ISOPROPANOL DEHYDROGENASE"/>
    <property type="match status" value="1"/>
</dbReference>
<reference evidence="9" key="1">
    <citation type="journal article" date="2021" name="Nat. Commun.">
        <title>Genetic determinants of endophytism in the Arabidopsis root mycobiome.</title>
        <authorList>
            <person name="Mesny F."/>
            <person name="Miyauchi S."/>
            <person name="Thiergart T."/>
            <person name="Pickel B."/>
            <person name="Atanasova L."/>
            <person name="Karlsson M."/>
            <person name="Huettel B."/>
            <person name="Barry K.W."/>
            <person name="Haridas S."/>
            <person name="Chen C."/>
            <person name="Bauer D."/>
            <person name="Andreopoulos W."/>
            <person name="Pangilinan J."/>
            <person name="LaButti K."/>
            <person name="Riley R."/>
            <person name="Lipzen A."/>
            <person name="Clum A."/>
            <person name="Drula E."/>
            <person name="Henrissat B."/>
            <person name="Kohler A."/>
            <person name="Grigoriev I.V."/>
            <person name="Martin F.M."/>
            <person name="Hacquard S."/>
        </authorList>
    </citation>
    <scope>NUCLEOTIDE SEQUENCE</scope>
    <source>
        <strain evidence="9">MPI-SDFR-AT-0073</strain>
    </source>
</reference>
<dbReference type="Pfam" id="PF00107">
    <property type="entry name" value="ADH_zinc_N"/>
    <property type="match status" value="1"/>
</dbReference>
<dbReference type="OrthoDB" id="3941538at2759"/>
<dbReference type="Gene3D" id="3.90.180.10">
    <property type="entry name" value="Medium-chain alcohol dehydrogenases, catalytic domain"/>
    <property type="match status" value="1"/>
</dbReference>
<evidence type="ECO:0000256" key="1">
    <source>
        <dbReference type="ARBA" id="ARBA00001947"/>
    </source>
</evidence>
<evidence type="ECO:0000259" key="7">
    <source>
        <dbReference type="Pfam" id="PF00107"/>
    </source>
</evidence>
<keyword evidence="3 6" id="KW-0479">Metal-binding</keyword>
<keyword evidence="5" id="KW-0560">Oxidoreductase</keyword>
<dbReference type="Pfam" id="PF08240">
    <property type="entry name" value="ADH_N"/>
    <property type="match status" value="1"/>
</dbReference>
<feature type="domain" description="Alcohol dehydrogenase-like N-terminal" evidence="8">
    <location>
        <begin position="26"/>
        <end position="136"/>
    </location>
</feature>
<evidence type="ECO:0000259" key="8">
    <source>
        <dbReference type="Pfam" id="PF08240"/>
    </source>
</evidence>
<dbReference type="Proteomes" id="UP000758603">
    <property type="component" value="Unassembled WGS sequence"/>
</dbReference>
<dbReference type="InterPro" id="IPR002328">
    <property type="entry name" value="ADH_Zn_CS"/>
</dbReference>
<dbReference type="EMBL" id="JAGPXC010000011">
    <property type="protein sequence ID" value="KAH6645632.1"/>
    <property type="molecule type" value="Genomic_DNA"/>
</dbReference>
<dbReference type="Gene3D" id="3.40.50.720">
    <property type="entry name" value="NAD(P)-binding Rossmann-like Domain"/>
    <property type="match status" value="1"/>
</dbReference>
<evidence type="ECO:0000256" key="5">
    <source>
        <dbReference type="ARBA" id="ARBA00023002"/>
    </source>
</evidence>
<evidence type="ECO:0000256" key="4">
    <source>
        <dbReference type="ARBA" id="ARBA00022833"/>
    </source>
</evidence>
<comment type="caution">
    <text evidence="9">The sequence shown here is derived from an EMBL/GenBank/DDBJ whole genome shotgun (WGS) entry which is preliminary data.</text>
</comment>
<sequence>MKALVYNGVDNVLIEEKPKPNIKTSTDAIIKMDYTTICGTDLHIVKGDVLDVRPGTVLGHEGVGRVVETGSGISMLNLDDRVLISCISACGICEYCRKGMYSHCVTGGWLLGHTIDGTQAEYVRIPHADTSLHKIPTGMNPKTATMLSDILPTGLECGVINGKVQPGNTIAIIGAGPVGLSALLMSQLYSPSWVLMIDSDQYRLRMATELGAQHTAEPAEASAVVEKLTTGVGCDTVIEAVGNSVAFEKCQRLVAPGGNIANVGVHGKEATLHLEDLWASNISITTGLVDTTTIPMLLKLCAAGRWPIEKLISHYFKFSGILQAYETFKEASSNEALKVLVEME</sequence>
<dbReference type="InterPro" id="IPR011032">
    <property type="entry name" value="GroES-like_sf"/>
</dbReference>
<proteinExistence type="inferred from homology"/>
<dbReference type="PROSITE" id="PS00059">
    <property type="entry name" value="ADH_ZINC"/>
    <property type="match status" value="1"/>
</dbReference>
<protein>
    <submittedName>
        <fullName evidence="9">Chaperonin 10-like protein</fullName>
    </submittedName>
</protein>
<feature type="domain" description="Alcohol dehydrogenase-like C-terminal" evidence="7">
    <location>
        <begin position="177"/>
        <end position="297"/>
    </location>
</feature>
<accession>A0A9P8UB73</accession>
<comment type="similarity">
    <text evidence="2 6">Belongs to the zinc-containing alcohol dehydrogenase family.</text>
</comment>
<dbReference type="PANTHER" id="PTHR42813">
    <property type="entry name" value="ZINC-TYPE ALCOHOL DEHYDROGENASE-LIKE"/>
    <property type="match status" value="1"/>
</dbReference>
<dbReference type="AlphaFoldDB" id="A0A9P8UB73"/>
<dbReference type="GeneID" id="70137312"/>
<dbReference type="GO" id="GO:0008270">
    <property type="term" value="F:zinc ion binding"/>
    <property type="evidence" value="ECO:0007669"/>
    <property type="project" value="InterPro"/>
</dbReference>
<name>A0A9P8UB73_9PEZI</name>
<dbReference type="InterPro" id="IPR013154">
    <property type="entry name" value="ADH-like_N"/>
</dbReference>
<dbReference type="SUPFAM" id="SSF51735">
    <property type="entry name" value="NAD(P)-binding Rossmann-fold domains"/>
    <property type="match status" value="1"/>
</dbReference>
<dbReference type="InterPro" id="IPR036291">
    <property type="entry name" value="NAD(P)-bd_dom_sf"/>
</dbReference>
<evidence type="ECO:0000256" key="6">
    <source>
        <dbReference type="RuleBase" id="RU361277"/>
    </source>
</evidence>
<dbReference type="InterPro" id="IPR013149">
    <property type="entry name" value="ADH-like_C"/>
</dbReference>
<evidence type="ECO:0000256" key="2">
    <source>
        <dbReference type="ARBA" id="ARBA00008072"/>
    </source>
</evidence>
<keyword evidence="4 6" id="KW-0862">Zinc</keyword>